<dbReference type="Gene3D" id="3.40.30.10">
    <property type="entry name" value="Glutaredoxin"/>
    <property type="match status" value="1"/>
</dbReference>
<evidence type="ECO:0000259" key="2">
    <source>
        <dbReference type="PROSITE" id="PS50404"/>
    </source>
</evidence>
<dbReference type="SUPFAM" id="SSF52833">
    <property type="entry name" value="Thioredoxin-like"/>
    <property type="match status" value="1"/>
</dbReference>
<proteinExistence type="predicted"/>
<feature type="domain" description="GST N-terminal" evidence="2">
    <location>
        <begin position="1"/>
        <end position="79"/>
    </location>
</feature>
<dbReference type="InterPro" id="IPR036282">
    <property type="entry name" value="Glutathione-S-Trfase_C_sf"/>
</dbReference>
<evidence type="ECO:0000256" key="1">
    <source>
        <dbReference type="ARBA" id="ARBA00011738"/>
    </source>
</evidence>
<dbReference type="InterPro" id="IPR040079">
    <property type="entry name" value="Glutathione_S-Trfase"/>
</dbReference>
<dbReference type="Pfam" id="PF13410">
    <property type="entry name" value="GST_C_2"/>
    <property type="match status" value="1"/>
</dbReference>
<dbReference type="CDD" id="cd00299">
    <property type="entry name" value="GST_C_family"/>
    <property type="match status" value="1"/>
</dbReference>
<gene>
    <name evidence="4" type="ORF">ACFSM5_13205</name>
</gene>
<dbReference type="InterPro" id="IPR004045">
    <property type="entry name" value="Glutathione_S-Trfase_N"/>
</dbReference>
<feature type="domain" description="GST C-terminal" evidence="3">
    <location>
        <begin position="84"/>
        <end position="217"/>
    </location>
</feature>
<dbReference type="Proteomes" id="UP001597295">
    <property type="component" value="Unassembled WGS sequence"/>
</dbReference>
<comment type="subunit">
    <text evidence="1">Homodimer.</text>
</comment>
<organism evidence="4 5">
    <name type="scientific">Lacibacterium aquatile</name>
    <dbReference type="NCBI Taxonomy" id="1168082"/>
    <lineage>
        <taxon>Bacteria</taxon>
        <taxon>Pseudomonadati</taxon>
        <taxon>Pseudomonadota</taxon>
        <taxon>Alphaproteobacteria</taxon>
        <taxon>Rhodospirillales</taxon>
        <taxon>Rhodospirillaceae</taxon>
    </lineage>
</organism>
<dbReference type="SFLD" id="SFLDS00019">
    <property type="entry name" value="Glutathione_Transferase_(cytos"/>
    <property type="match status" value="1"/>
</dbReference>
<dbReference type="Pfam" id="PF13409">
    <property type="entry name" value="GST_N_2"/>
    <property type="match status" value="1"/>
</dbReference>
<evidence type="ECO:0000259" key="3">
    <source>
        <dbReference type="PROSITE" id="PS50405"/>
    </source>
</evidence>
<dbReference type="SFLD" id="SFLDG00358">
    <property type="entry name" value="Main_(cytGST)"/>
    <property type="match status" value="1"/>
</dbReference>
<dbReference type="RefSeq" id="WP_379876896.1">
    <property type="nucleotide sequence ID" value="NZ_JBHUIP010000012.1"/>
</dbReference>
<dbReference type="PANTHER" id="PTHR43969">
    <property type="entry name" value="GLUTATHIONE S TRANSFERASE D10, ISOFORM A-RELATED"/>
    <property type="match status" value="1"/>
</dbReference>
<evidence type="ECO:0000313" key="4">
    <source>
        <dbReference type="EMBL" id="MFD2263853.1"/>
    </source>
</evidence>
<accession>A0ABW5DT72</accession>
<dbReference type="PANTHER" id="PTHR43969:SF9">
    <property type="entry name" value="GLUTATHIONE S TRANSFERASE D10, ISOFORM A-RELATED"/>
    <property type="match status" value="1"/>
</dbReference>
<dbReference type="Gene3D" id="1.20.1050.10">
    <property type="match status" value="1"/>
</dbReference>
<protein>
    <submittedName>
        <fullName evidence="4">Glutathione S-transferase family protein</fullName>
    </submittedName>
</protein>
<reference evidence="5" key="1">
    <citation type="journal article" date="2019" name="Int. J. Syst. Evol. Microbiol.">
        <title>The Global Catalogue of Microorganisms (GCM) 10K type strain sequencing project: providing services to taxonomists for standard genome sequencing and annotation.</title>
        <authorList>
            <consortium name="The Broad Institute Genomics Platform"/>
            <consortium name="The Broad Institute Genome Sequencing Center for Infectious Disease"/>
            <person name="Wu L."/>
            <person name="Ma J."/>
        </authorList>
    </citation>
    <scope>NUCLEOTIDE SEQUENCE [LARGE SCALE GENOMIC DNA]</scope>
    <source>
        <strain evidence="5">CGMCC 1.19062</strain>
    </source>
</reference>
<evidence type="ECO:0000313" key="5">
    <source>
        <dbReference type="Proteomes" id="UP001597295"/>
    </source>
</evidence>
<keyword evidence="5" id="KW-1185">Reference proteome</keyword>
<comment type="caution">
    <text evidence="4">The sequence shown here is derived from an EMBL/GenBank/DDBJ whole genome shotgun (WGS) entry which is preliminary data.</text>
</comment>
<dbReference type="InterPro" id="IPR010987">
    <property type="entry name" value="Glutathione-S-Trfase_C-like"/>
</dbReference>
<dbReference type="PROSITE" id="PS50405">
    <property type="entry name" value="GST_CTER"/>
    <property type="match status" value="1"/>
</dbReference>
<name>A0ABW5DT72_9PROT</name>
<dbReference type="InterPro" id="IPR036249">
    <property type="entry name" value="Thioredoxin-like_sf"/>
</dbReference>
<dbReference type="PROSITE" id="PS50404">
    <property type="entry name" value="GST_NTER"/>
    <property type="match status" value="1"/>
</dbReference>
<dbReference type="SUPFAM" id="SSF47616">
    <property type="entry name" value="GST C-terminal domain-like"/>
    <property type="match status" value="1"/>
</dbReference>
<sequence length="222" mass="25697">MRTFFHLWLSPVARKIRLILREKGLDFDPVIERVWERRPEFMALNPAAEVPVLIEADGRVLSDGTAIQEYLEEAYPDKPLIYGDVHQRAEIRRLVGWFDQKFNREVTANLVEEKVGKRLLGQGQPNSQAMKAGYANIHYHLDYIAYLMDRRRYLAGEEFSLADITAATHLSCLDYLGDVPWEGHEGARDWYARVKSRPSFRPLLADRVPGIAPVQHYDDLDF</sequence>
<dbReference type="CDD" id="cd00570">
    <property type="entry name" value="GST_N_family"/>
    <property type="match status" value="1"/>
</dbReference>
<dbReference type="EMBL" id="JBHUIP010000012">
    <property type="protein sequence ID" value="MFD2263853.1"/>
    <property type="molecule type" value="Genomic_DNA"/>
</dbReference>